<evidence type="ECO:0000313" key="1">
    <source>
        <dbReference type="EMBL" id="AEP86910.1"/>
    </source>
</evidence>
<proteinExistence type="predicted"/>
<keyword evidence="2" id="KW-1185">Reference proteome</keyword>
<accession>G4NPY2</accession>
<gene>
    <name evidence="1" type="ordered locus">GYO_2284</name>
</gene>
<organism evidence="1 2">
    <name type="scientific">Bacillus spizizenii (strain DSM 15029 / JCM 12233 / NBRC 101239 / NRRL B-23049 / TU-B-10)</name>
    <name type="common">Bacillus subtilis subsp. spizizenii</name>
    <dbReference type="NCBI Taxonomy" id="1052585"/>
    <lineage>
        <taxon>Bacteria</taxon>
        <taxon>Bacillati</taxon>
        <taxon>Bacillota</taxon>
        <taxon>Bacilli</taxon>
        <taxon>Bacillales</taxon>
        <taxon>Bacillaceae</taxon>
        <taxon>Bacillus</taxon>
    </lineage>
</organism>
<name>G4NPY2_BACS4</name>
<reference evidence="1 2" key="1">
    <citation type="journal article" date="2012" name="J. Bacteriol.">
        <title>Whole-genome sequences of Bacillus subtilis and close relatives.</title>
        <authorList>
            <person name="Earl A.M."/>
            <person name="Eppinger M."/>
            <person name="Fricke W.F."/>
            <person name="Rosovitz M.J."/>
            <person name="Rasko D.A."/>
            <person name="Daugherty S."/>
            <person name="Losick R."/>
            <person name="Kolter R."/>
            <person name="Ravel J."/>
        </authorList>
    </citation>
    <scope>NUCLEOTIDE SEQUENCE [LARGE SCALE GENOMIC DNA]</scope>
    <source>
        <strain evidence="2">DSM 15029 / JCM 12233 / NBRC 101239 / NRRL B-23049 / TU-B-10</strain>
    </source>
</reference>
<dbReference type="HOGENOM" id="CLU_3247457_0_0_9"/>
<protein>
    <submittedName>
        <fullName evidence="1">Uncharacterized protein</fullName>
    </submittedName>
</protein>
<dbReference type="AlphaFoldDB" id="G4NPY2"/>
<dbReference type="EMBL" id="CP002905">
    <property type="protein sequence ID" value="AEP86910.1"/>
    <property type="molecule type" value="Genomic_DNA"/>
</dbReference>
<dbReference type="Proteomes" id="UP000002651">
    <property type="component" value="Chromosome"/>
</dbReference>
<evidence type="ECO:0000313" key="2">
    <source>
        <dbReference type="Proteomes" id="UP000002651"/>
    </source>
</evidence>
<sequence length="42" mass="4910">MKESVYSTKHVFKNSSNTFLILKTELKKKLINVDLTILSFFC</sequence>
<dbReference type="KEGG" id="bst:GYO_2284"/>